<feature type="compositionally biased region" description="Low complexity" evidence="1">
    <location>
        <begin position="53"/>
        <end position="65"/>
    </location>
</feature>
<sequence>MAPKFKKPKLKAALTKLQTTHEQRKRATELRDRKEAELENRPNKIAKAEQKQQHQQQRQQQQQKQSTATTNSKKRLPPSPFSEKDSVLLIGEANFSFAKSLILHVLHRGDQVVATTLDREEVMQEKYGDGDDHVREVQEAGATVLFGVDGTKLDECKALKGKRFSKIVFNFPHAGAGIKDQDRNVLSNQKLLQAFFESAASFLTDPELGDKKPGEILVTIKTGNPYDLWNIKRLAVGTGLLGNKTSFPFHTELYPGYEHRRTIGFKDGVSQAGNAEIVSKKPKTYVFVKRSVKEEDMAKEAEVADIKKRKRAGEDVSDDED</sequence>
<comment type="caution">
    <text evidence="3">The sequence shown here is derived from an EMBL/GenBank/DDBJ whole genome shotgun (WGS) entry which is preliminary data.</text>
</comment>
<feature type="region of interest" description="Disordered" evidence="1">
    <location>
        <begin position="1"/>
        <end position="83"/>
    </location>
</feature>
<evidence type="ECO:0000259" key="2">
    <source>
        <dbReference type="Pfam" id="PF10354"/>
    </source>
</evidence>
<dbReference type="EMBL" id="JAAAJB010000574">
    <property type="protein sequence ID" value="KAG0253539.1"/>
    <property type="molecule type" value="Genomic_DNA"/>
</dbReference>
<feature type="domain" description="25S rRNA (uridine-N(3))-methyltransferase BMT5-like" evidence="2">
    <location>
        <begin position="88"/>
        <end position="261"/>
    </location>
</feature>
<dbReference type="InterPro" id="IPR019446">
    <property type="entry name" value="BMT5-like"/>
</dbReference>
<dbReference type="Proteomes" id="UP000807716">
    <property type="component" value="Unassembled WGS sequence"/>
</dbReference>
<feature type="compositionally biased region" description="Basic and acidic residues" evidence="1">
    <location>
        <begin position="297"/>
        <end position="306"/>
    </location>
</feature>
<dbReference type="AlphaFoldDB" id="A0A9P6PV61"/>
<dbReference type="Pfam" id="PF10354">
    <property type="entry name" value="BMT5-like"/>
    <property type="match status" value="1"/>
</dbReference>
<name>A0A9P6PV61_9FUNG</name>
<feature type="region of interest" description="Disordered" evidence="1">
    <location>
        <begin position="297"/>
        <end position="321"/>
    </location>
</feature>
<proteinExistence type="predicted"/>
<organism evidence="3 4">
    <name type="scientific">Actinomortierella ambigua</name>
    <dbReference type="NCBI Taxonomy" id="1343610"/>
    <lineage>
        <taxon>Eukaryota</taxon>
        <taxon>Fungi</taxon>
        <taxon>Fungi incertae sedis</taxon>
        <taxon>Mucoromycota</taxon>
        <taxon>Mortierellomycotina</taxon>
        <taxon>Mortierellomycetes</taxon>
        <taxon>Mortierellales</taxon>
        <taxon>Mortierellaceae</taxon>
        <taxon>Actinomortierella</taxon>
    </lineage>
</organism>
<dbReference type="GO" id="GO:0005737">
    <property type="term" value="C:cytoplasm"/>
    <property type="evidence" value="ECO:0007669"/>
    <property type="project" value="TreeGrafter"/>
</dbReference>
<dbReference type="GO" id="GO:0070475">
    <property type="term" value="P:rRNA base methylation"/>
    <property type="evidence" value="ECO:0007669"/>
    <property type="project" value="InterPro"/>
</dbReference>
<evidence type="ECO:0000313" key="3">
    <source>
        <dbReference type="EMBL" id="KAG0253539.1"/>
    </source>
</evidence>
<reference evidence="3" key="1">
    <citation type="journal article" date="2020" name="Fungal Divers.">
        <title>Resolving the Mortierellaceae phylogeny through synthesis of multi-gene phylogenetics and phylogenomics.</title>
        <authorList>
            <person name="Vandepol N."/>
            <person name="Liber J."/>
            <person name="Desiro A."/>
            <person name="Na H."/>
            <person name="Kennedy M."/>
            <person name="Barry K."/>
            <person name="Grigoriev I.V."/>
            <person name="Miller A.N."/>
            <person name="O'Donnell K."/>
            <person name="Stajich J.E."/>
            <person name="Bonito G."/>
        </authorList>
    </citation>
    <scope>NUCLEOTIDE SEQUENCE</scope>
    <source>
        <strain evidence="3">BC1065</strain>
    </source>
</reference>
<feature type="compositionally biased region" description="Basic residues" evidence="1">
    <location>
        <begin position="1"/>
        <end position="10"/>
    </location>
</feature>
<dbReference type="PANTHER" id="PTHR11538:SF26">
    <property type="entry name" value="FERREDOXIN-FOLD ANTICODON-BINDING DOMAIN-CONTAINING PROTEIN 1"/>
    <property type="match status" value="1"/>
</dbReference>
<evidence type="ECO:0000313" key="4">
    <source>
        <dbReference type="Proteomes" id="UP000807716"/>
    </source>
</evidence>
<dbReference type="PANTHER" id="PTHR11538">
    <property type="entry name" value="PHENYLALANYL-TRNA SYNTHETASE"/>
    <property type="match status" value="1"/>
</dbReference>
<protein>
    <recommendedName>
        <fullName evidence="2">25S rRNA (uridine-N(3))-methyltransferase BMT5-like domain-containing protein</fullName>
    </recommendedName>
</protein>
<keyword evidence="4" id="KW-1185">Reference proteome</keyword>
<dbReference type="GO" id="GO:0070042">
    <property type="term" value="F:rRNA (uridine-N3-)-methyltransferase activity"/>
    <property type="evidence" value="ECO:0007669"/>
    <property type="project" value="InterPro"/>
</dbReference>
<gene>
    <name evidence="3" type="ORF">DFQ27_007350</name>
</gene>
<evidence type="ECO:0000256" key="1">
    <source>
        <dbReference type="SAM" id="MobiDB-lite"/>
    </source>
</evidence>
<dbReference type="OrthoDB" id="273345at2759"/>
<feature type="compositionally biased region" description="Basic and acidic residues" evidence="1">
    <location>
        <begin position="19"/>
        <end position="52"/>
    </location>
</feature>
<accession>A0A9P6PV61</accession>